<organism evidence="9 10">
    <name type="scientific">Hoylesella saccharolytica F0055</name>
    <dbReference type="NCBI Taxonomy" id="1127699"/>
    <lineage>
        <taxon>Bacteria</taxon>
        <taxon>Pseudomonadati</taxon>
        <taxon>Bacteroidota</taxon>
        <taxon>Bacteroidia</taxon>
        <taxon>Bacteroidales</taxon>
        <taxon>Prevotellaceae</taxon>
        <taxon>Hoylesella</taxon>
    </lineage>
</organism>
<protein>
    <submittedName>
        <fullName evidence="9">SusD family protein</fullName>
    </submittedName>
</protein>
<dbReference type="InterPro" id="IPR012944">
    <property type="entry name" value="SusD_RagB_dom"/>
</dbReference>
<keyword evidence="10" id="KW-1185">Reference proteome</keyword>
<feature type="signal peptide" evidence="6">
    <location>
        <begin position="1"/>
        <end position="21"/>
    </location>
</feature>
<keyword evidence="4" id="KW-0472">Membrane</keyword>
<evidence type="ECO:0000313" key="10">
    <source>
        <dbReference type="Proteomes" id="UP000010433"/>
    </source>
</evidence>
<dbReference type="PATRIC" id="fig|1127699.3.peg.1988"/>
<dbReference type="STRING" id="1127699.HMPREF9151_02175"/>
<evidence type="ECO:0000259" key="7">
    <source>
        <dbReference type="Pfam" id="PF07980"/>
    </source>
</evidence>
<dbReference type="RefSeq" id="WP_009161036.1">
    <property type="nucleotide sequence ID" value="NZ_KB290960.1"/>
</dbReference>
<evidence type="ECO:0000256" key="5">
    <source>
        <dbReference type="ARBA" id="ARBA00023237"/>
    </source>
</evidence>
<gene>
    <name evidence="9" type="ORF">HMPREF9151_02175</name>
</gene>
<proteinExistence type="inferred from homology"/>
<comment type="similarity">
    <text evidence="2">Belongs to the SusD family.</text>
</comment>
<keyword evidence="3 6" id="KW-0732">Signal</keyword>
<dbReference type="GO" id="GO:0009279">
    <property type="term" value="C:cell outer membrane"/>
    <property type="evidence" value="ECO:0007669"/>
    <property type="project" value="UniProtKB-SubCell"/>
</dbReference>
<feature type="chain" id="PRO_5003954145" evidence="6">
    <location>
        <begin position="22"/>
        <end position="590"/>
    </location>
</feature>
<keyword evidence="5" id="KW-0998">Cell outer membrane</keyword>
<reference evidence="9 10" key="1">
    <citation type="submission" date="2012-05" db="EMBL/GenBank/DDBJ databases">
        <authorList>
            <person name="Weinstock G."/>
            <person name="Sodergren E."/>
            <person name="Lobos E.A."/>
            <person name="Fulton L."/>
            <person name="Fulton R."/>
            <person name="Courtney L."/>
            <person name="Fronick C."/>
            <person name="O'Laughlin M."/>
            <person name="Godfrey J."/>
            <person name="Wilson R.M."/>
            <person name="Miner T."/>
            <person name="Farmer C."/>
            <person name="Delehaunty K."/>
            <person name="Cordes M."/>
            <person name="Minx P."/>
            <person name="Tomlinson C."/>
            <person name="Chen J."/>
            <person name="Wollam A."/>
            <person name="Pepin K.H."/>
            <person name="Bhonagiri V."/>
            <person name="Zhang X."/>
            <person name="Suruliraj S."/>
            <person name="Warren W."/>
            <person name="Mitreva M."/>
            <person name="Mardis E.R."/>
            <person name="Wilson R.K."/>
        </authorList>
    </citation>
    <scope>NUCLEOTIDE SEQUENCE [LARGE SCALE GENOMIC DNA]</scope>
    <source>
        <strain evidence="9 10">F0055</strain>
    </source>
</reference>
<dbReference type="HOGENOM" id="CLU_015553_0_3_10"/>
<dbReference type="PROSITE" id="PS51257">
    <property type="entry name" value="PROKAR_LIPOPROTEIN"/>
    <property type="match status" value="1"/>
</dbReference>
<evidence type="ECO:0000313" key="9">
    <source>
        <dbReference type="EMBL" id="EKX97257.1"/>
    </source>
</evidence>
<sequence length="590" mass="66606">MNTIKFISRMASIALVAILSACTHIEDNPDGRTSDKDLFVTNRKTYAYMNHCYSWILNYGMNYNYTMLAGCTDEAKDAWEMHNGLTRHWNEGQLSPFSNPLEGISGNPENYSYYYEGIRACNIFLENIGTASVYSEDIRKSFRAQVLTLRAFYYLQLVKRYGGIPLILNTSYDYSKVKRNTFGECARQILADCKEAIDIPTVEEWGWRSLDKENYRHVMTKAICAAIRSEVALYAASPLFNDGTISWSEAADITKEALDNCKANGYELYQIAPSPTAGHSPYDVYFYSRTDLPVVNDKETIMEVGQMHMWCYAGLPTTAGQTDAGACPTQELIDAYEVVDAGMTTAQPLLNLETPYADADHLTPNINTAATALYNPADPYANRDPRLKASIYYNGSKLHLERNTLLSTKPGGNCELNTNNARYTCTGYYTRKFAHYKSGRSGNLDGYFKVFRLAELYLNYAEAANEAASTTTAPNEAVDAVNTVRARVGMPAIPYGLSKDEFRLRLRNERRVELAFEEHRFFDVRRWKILDKTDKTVTGMRANTDGTYTRFVVDNGRKAYTDKYLLYPIPGDEAIRLQNAAGRSCQNPGW</sequence>
<dbReference type="Gene3D" id="1.25.40.390">
    <property type="match status" value="1"/>
</dbReference>
<dbReference type="InterPro" id="IPR011990">
    <property type="entry name" value="TPR-like_helical_dom_sf"/>
</dbReference>
<evidence type="ECO:0000256" key="2">
    <source>
        <dbReference type="ARBA" id="ARBA00006275"/>
    </source>
</evidence>
<name>L1N1P0_9BACT</name>
<dbReference type="Pfam" id="PF14322">
    <property type="entry name" value="SusD-like_3"/>
    <property type="match status" value="1"/>
</dbReference>
<evidence type="ECO:0000256" key="6">
    <source>
        <dbReference type="SAM" id="SignalP"/>
    </source>
</evidence>
<evidence type="ECO:0000256" key="1">
    <source>
        <dbReference type="ARBA" id="ARBA00004442"/>
    </source>
</evidence>
<evidence type="ECO:0000256" key="3">
    <source>
        <dbReference type="ARBA" id="ARBA00022729"/>
    </source>
</evidence>
<dbReference type="Proteomes" id="UP000010433">
    <property type="component" value="Unassembled WGS sequence"/>
</dbReference>
<evidence type="ECO:0000259" key="8">
    <source>
        <dbReference type="Pfam" id="PF14322"/>
    </source>
</evidence>
<feature type="domain" description="RagB/SusD" evidence="7">
    <location>
        <begin position="316"/>
        <end position="590"/>
    </location>
</feature>
<dbReference type="SUPFAM" id="SSF48452">
    <property type="entry name" value="TPR-like"/>
    <property type="match status" value="1"/>
</dbReference>
<dbReference type="EMBL" id="AMEP01000142">
    <property type="protein sequence ID" value="EKX97257.1"/>
    <property type="molecule type" value="Genomic_DNA"/>
</dbReference>
<accession>L1N1P0</accession>
<comment type="subcellular location">
    <subcellularLocation>
        <location evidence="1">Cell outer membrane</location>
    </subcellularLocation>
</comment>
<dbReference type="Pfam" id="PF07980">
    <property type="entry name" value="SusD_RagB"/>
    <property type="match status" value="1"/>
</dbReference>
<feature type="domain" description="SusD-like N-terminal" evidence="8">
    <location>
        <begin position="105"/>
        <end position="199"/>
    </location>
</feature>
<comment type="caution">
    <text evidence="9">The sequence shown here is derived from an EMBL/GenBank/DDBJ whole genome shotgun (WGS) entry which is preliminary data.</text>
</comment>
<evidence type="ECO:0000256" key="4">
    <source>
        <dbReference type="ARBA" id="ARBA00023136"/>
    </source>
</evidence>
<dbReference type="AlphaFoldDB" id="L1N1P0"/>
<dbReference type="OrthoDB" id="691231at2"/>
<dbReference type="InterPro" id="IPR033985">
    <property type="entry name" value="SusD-like_N"/>
</dbReference>